<proteinExistence type="predicted"/>
<evidence type="ECO:0000313" key="2">
    <source>
        <dbReference type="Proteomes" id="UP000499080"/>
    </source>
</evidence>
<protein>
    <submittedName>
        <fullName evidence="1">Uncharacterized protein</fullName>
    </submittedName>
</protein>
<accession>A0A4Y2JSR6</accession>
<comment type="caution">
    <text evidence="1">The sequence shown here is derived from an EMBL/GenBank/DDBJ whole genome shotgun (WGS) entry which is preliminary data.</text>
</comment>
<evidence type="ECO:0000313" key="1">
    <source>
        <dbReference type="EMBL" id="GBM93451.1"/>
    </source>
</evidence>
<organism evidence="1 2">
    <name type="scientific">Araneus ventricosus</name>
    <name type="common">Orbweaver spider</name>
    <name type="synonym">Epeira ventricosa</name>
    <dbReference type="NCBI Taxonomy" id="182803"/>
    <lineage>
        <taxon>Eukaryota</taxon>
        <taxon>Metazoa</taxon>
        <taxon>Ecdysozoa</taxon>
        <taxon>Arthropoda</taxon>
        <taxon>Chelicerata</taxon>
        <taxon>Arachnida</taxon>
        <taxon>Araneae</taxon>
        <taxon>Araneomorphae</taxon>
        <taxon>Entelegynae</taxon>
        <taxon>Araneoidea</taxon>
        <taxon>Araneidae</taxon>
        <taxon>Araneus</taxon>
    </lineage>
</organism>
<keyword evidence="2" id="KW-1185">Reference proteome</keyword>
<name>A0A4Y2JSR6_ARAVE</name>
<sequence>MRGTNYTDKWFHFQSNYAPFRNAFPRKELGVQEEHFDGKADHSPSFLRYGASKQNTLFHTFNMITLRRFKSEFFGYLLERNDRFFSFRLAAGSGMALVWTRQKSTWKGQFSDVVWKLLLYRFCKAYALALSLNTVDSSFA</sequence>
<dbReference type="EMBL" id="BGPR01003874">
    <property type="protein sequence ID" value="GBM93451.1"/>
    <property type="molecule type" value="Genomic_DNA"/>
</dbReference>
<dbReference type="Proteomes" id="UP000499080">
    <property type="component" value="Unassembled WGS sequence"/>
</dbReference>
<gene>
    <name evidence="1" type="ORF">AVEN_218629_1</name>
</gene>
<reference evidence="1 2" key="1">
    <citation type="journal article" date="2019" name="Sci. Rep.">
        <title>Orb-weaving spider Araneus ventricosus genome elucidates the spidroin gene catalogue.</title>
        <authorList>
            <person name="Kono N."/>
            <person name="Nakamura H."/>
            <person name="Ohtoshi R."/>
            <person name="Moran D.A.P."/>
            <person name="Shinohara A."/>
            <person name="Yoshida Y."/>
            <person name="Fujiwara M."/>
            <person name="Mori M."/>
            <person name="Tomita M."/>
            <person name="Arakawa K."/>
        </authorList>
    </citation>
    <scope>NUCLEOTIDE SEQUENCE [LARGE SCALE GENOMIC DNA]</scope>
</reference>
<dbReference type="AlphaFoldDB" id="A0A4Y2JSR6"/>